<dbReference type="GO" id="GO:0030976">
    <property type="term" value="F:thiamine pyrophosphate binding"/>
    <property type="evidence" value="ECO:0007669"/>
    <property type="project" value="InterPro"/>
</dbReference>
<protein>
    <recommendedName>
        <fullName evidence="3">Pyruvate oxidase</fullName>
        <ecNumber evidence="3">1.2.3.3</ecNumber>
    </recommendedName>
</protein>
<feature type="compositionally biased region" description="Low complexity" evidence="5">
    <location>
        <begin position="594"/>
        <end position="603"/>
    </location>
</feature>
<dbReference type="InterPro" id="IPR029061">
    <property type="entry name" value="THDP-binding"/>
</dbReference>
<organism evidence="9 10">
    <name type="scientific">Lactobacillus paragasseri JV-V03</name>
    <dbReference type="NCBI Taxonomy" id="525326"/>
    <lineage>
        <taxon>Bacteria</taxon>
        <taxon>Bacillati</taxon>
        <taxon>Bacillota</taxon>
        <taxon>Bacilli</taxon>
        <taxon>Lactobacillales</taxon>
        <taxon>Lactobacillaceae</taxon>
        <taxon>Lactobacillus</taxon>
    </lineage>
</organism>
<dbReference type="CDD" id="cd07039">
    <property type="entry name" value="TPP_PYR_POX"/>
    <property type="match status" value="1"/>
</dbReference>
<dbReference type="RefSeq" id="WP_003649738.1">
    <property type="nucleotide sequence ID" value="NZ_CP040500.1"/>
</dbReference>
<dbReference type="SUPFAM" id="SSF52467">
    <property type="entry name" value="DHS-like NAD/FAD-binding domain"/>
    <property type="match status" value="1"/>
</dbReference>
<keyword evidence="9" id="KW-0670">Pyruvate</keyword>
<dbReference type="EC" id="1.2.3.3" evidence="3"/>
<dbReference type="PROSITE" id="PS00187">
    <property type="entry name" value="TPP_ENZYMES"/>
    <property type="match status" value="1"/>
</dbReference>
<dbReference type="PANTHER" id="PTHR42981">
    <property type="entry name" value="PYRUVATE DEHYDROGENASE [UBIQUINONE]"/>
    <property type="match status" value="1"/>
</dbReference>
<dbReference type="InterPro" id="IPR014092">
    <property type="entry name" value="Pyruvate_oxidase"/>
</dbReference>
<dbReference type="Pfam" id="PF00205">
    <property type="entry name" value="TPP_enzyme_M"/>
    <property type="match status" value="1"/>
</dbReference>
<dbReference type="AlphaFoldDB" id="A0AA87A321"/>
<keyword evidence="9" id="KW-0560">Oxidoreductase</keyword>
<dbReference type="InterPro" id="IPR000399">
    <property type="entry name" value="TPP-bd_CS"/>
</dbReference>
<evidence type="ECO:0000259" key="7">
    <source>
        <dbReference type="Pfam" id="PF02775"/>
    </source>
</evidence>
<dbReference type="InterPro" id="IPR012000">
    <property type="entry name" value="Thiamin_PyroP_enz_cen_dom"/>
</dbReference>
<feature type="compositionally biased region" description="Acidic residues" evidence="5">
    <location>
        <begin position="583"/>
        <end position="593"/>
    </location>
</feature>
<evidence type="ECO:0000256" key="4">
    <source>
        <dbReference type="RuleBase" id="RU362132"/>
    </source>
</evidence>
<dbReference type="InterPro" id="IPR047212">
    <property type="entry name" value="TPP_POXB-like"/>
</dbReference>
<name>A0AA87A321_9LACO</name>
<dbReference type="InterPro" id="IPR029035">
    <property type="entry name" value="DHS-like_NAD/FAD-binding_dom"/>
</dbReference>
<sequence>MTKISGSDAMFQVLYDWGIDHIYGFPGGSFDSTMNAIHNWRDKIKFIEVRHEEAGALAASAEYKISGKVGVCFGSAGPGAVHLMNGLYDAKYDKTPMVAIVANVPTSRQDIDFFQAFDEKPWFDPVAVWNHQAKTAESIPVLMDEAIRQAYQRKGPAVLILPKDFGWDKIEDNFRNNAAAHKVVPNFPAPRKEQVDKALELIKNAENPIVYFGHGAEDASAELKEFSDKFKMPLVSSVLGKGIVEDEFPAYMGSIGRVGAKPSNDIQTHADLVVWVGNNSPFSVFFFNPNAKVIQIDINSERLGKRHAVTVPMLADAKKTLRALIEAGESRPESPLYKAALADRENWEAWLESFNDSDEIPMRVEPIFDVINKKAADDAVFAVDVGNVNINFDRLMHLHGDQKWTTSGLYATMGYGAPASLAAATIYPNREVWNLAGDGGFAMMNQELLTQARYNMHVINVVFTNETLGYIEAEQVDESHQPLSGVKLPDNDWAMSAEGMNVKGFTVRNKREFEDAVTAAQQMEGPVLIDCKITHDMPYSTELNTLDDPAFVEKYDAQTLKPFSYFAGKYGVEADAASGASEHEEESAEEVVETDTSSGASRH</sequence>
<dbReference type="CDD" id="cd02014">
    <property type="entry name" value="TPP_POX"/>
    <property type="match status" value="1"/>
</dbReference>
<dbReference type="Pfam" id="PF02775">
    <property type="entry name" value="TPP_enzyme_C"/>
    <property type="match status" value="1"/>
</dbReference>
<evidence type="ECO:0000313" key="10">
    <source>
        <dbReference type="Proteomes" id="UP000003672"/>
    </source>
</evidence>
<feature type="domain" description="Thiamine pyrophosphate enzyme TPP-binding" evidence="7">
    <location>
        <begin position="384"/>
        <end position="531"/>
    </location>
</feature>
<feature type="domain" description="Thiamine pyrophosphate enzyme N-terminal TPP-binding" evidence="8">
    <location>
        <begin position="5"/>
        <end position="119"/>
    </location>
</feature>
<comment type="similarity">
    <text evidence="1 4">Belongs to the TPP enzyme family.</text>
</comment>
<evidence type="ECO:0000259" key="8">
    <source>
        <dbReference type="Pfam" id="PF02776"/>
    </source>
</evidence>
<dbReference type="GO" id="GO:0047112">
    <property type="term" value="F:pyruvate oxidase activity"/>
    <property type="evidence" value="ECO:0007669"/>
    <property type="project" value="UniProtKB-UniRule"/>
</dbReference>
<comment type="caution">
    <text evidence="9">The sequence shown here is derived from an EMBL/GenBank/DDBJ whole genome shotgun (WGS) entry which is preliminary data.</text>
</comment>
<evidence type="ECO:0000259" key="6">
    <source>
        <dbReference type="Pfam" id="PF00205"/>
    </source>
</evidence>
<keyword evidence="2 4" id="KW-0786">Thiamine pyrophosphate</keyword>
<dbReference type="GO" id="GO:0000287">
    <property type="term" value="F:magnesium ion binding"/>
    <property type="evidence" value="ECO:0007669"/>
    <property type="project" value="InterPro"/>
</dbReference>
<dbReference type="Pfam" id="PF02776">
    <property type="entry name" value="TPP_enzyme_N"/>
    <property type="match status" value="1"/>
</dbReference>
<reference evidence="9 10" key="1">
    <citation type="submission" date="2010-06" db="EMBL/GenBank/DDBJ databases">
        <authorList>
            <person name="Muzny D."/>
            <person name="Qin X."/>
            <person name="Buhay C."/>
            <person name="Dugan-Rocha S."/>
            <person name="Ding Y."/>
            <person name="Chen G."/>
            <person name="Hawes A."/>
            <person name="Holder M."/>
            <person name="Jhangiani S."/>
            <person name="Johnson A."/>
            <person name="Khan Z."/>
            <person name="Li Z."/>
            <person name="Liu W."/>
            <person name="Liu X."/>
            <person name="Perez L."/>
            <person name="Shen H."/>
            <person name="Wang Q."/>
            <person name="Watt J."/>
            <person name="Xi L."/>
            <person name="Xin Y."/>
            <person name="Zhou J."/>
            <person name="Deng J."/>
            <person name="Jiang H."/>
            <person name="Liu Y."/>
            <person name="Qu J."/>
            <person name="Song X.-Z."/>
            <person name="Zhang L."/>
            <person name="Villasana D."/>
            <person name="Johnson A."/>
            <person name="Liu J."/>
            <person name="Liyanage D."/>
            <person name="Lorensuhewa L."/>
            <person name="Robinson T."/>
            <person name="Song A."/>
            <person name="Song B.-B."/>
            <person name="Dinh H."/>
            <person name="Thornton R."/>
            <person name="Coyle M."/>
            <person name="Francisco L."/>
            <person name="Jackson L."/>
            <person name="Javaid M."/>
            <person name="Korchina V."/>
            <person name="Kovar C."/>
            <person name="Mata R."/>
            <person name="Mathew T."/>
            <person name="Ngo R."/>
            <person name="Nguyen L."/>
            <person name="Nguyen N."/>
            <person name="Okwuonu G."/>
            <person name="Ongeri F."/>
            <person name="Pham C."/>
            <person name="Simmons D."/>
            <person name="Wilczek-Boney K."/>
            <person name="Hale W."/>
            <person name="Jakkamsetti A."/>
            <person name="Pham P."/>
            <person name="Ruth R."/>
            <person name="San Lucas F."/>
            <person name="Warren J."/>
            <person name="Zhang J."/>
            <person name="Zhao Z."/>
            <person name="Zhou C."/>
            <person name="Zhu D."/>
            <person name="Lee S."/>
            <person name="Bess C."/>
            <person name="Blankenburg K."/>
            <person name="Forbes L."/>
            <person name="Fu Q."/>
            <person name="Gubbala S."/>
            <person name="Hirani K."/>
            <person name="Jayaseelan J.C."/>
            <person name="Lara F."/>
            <person name="Munidasa M."/>
            <person name="Palculict T."/>
            <person name="Patil S."/>
            <person name="Pu L.-L."/>
            <person name="Saada N."/>
            <person name="Tang L."/>
            <person name="Weissenberger G."/>
            <person name="Zhu Y."/>
            <person name="Hemphill L."/>
            <person name="Shang Y."/>
            <person name="Youmans B."/>
            <person name="Ayvaz T."/>
            <person name="Ross M."/>
            <person name="Santibanez J."/>
            <person name="Aqrawi P."/>
            <person name="Gross S."/>
            <person name="Joshi V."/>
            <person name="Fowler G."/>
            <person name="Nazareth L."/>
            <person name="Reid J."/>
            <person name="Worley K."/>
            <person name="Petrosino J."/>
            <person name="Highlander S."/>
            <person name="Gibbs R."/>
        </authorList>
    </citation>
    <scope>NUCLEOTIDE SEQUENCE [LARGE SCALE GENOMIC DNA]</scope>
    <source>
        <strain evidence="9 10">JV-V03</strain>
    </source>
</reference>
<feature type="domain" description="Thiamine pyrophosphate enzyme central" evidence="6">
    <location>
        <begin position="195"/>
        <end position="324"/>
    </location>
</feature>
<dbReference type="EMBL" id="ACGO02000002">
    <property type="protein sequence ID" value="EFJ69548.1"/>
    <property type="molecule type" value="Genomic_DNA"/>
</dbReference>
<dbReference type="NCBIfam" id="TIGR02720">
    <property type="entry name" value="pyruv_oxi_spxB"/>
    <property type="match status" value="1"/>
</dbReference>
<dbReference type="SUPFAM" id="SSF52518">
    <property type="entry name" value="Thiamin diphosphate-binding fold (THDP-binding)"/>
    <property type="match status" value="2"/>
</dbReference>
<evidence type="ECO:0000313" key="9">
    <source>
        <dbReference type="EMBL" id="EFJ69548.1"/>
    </source>
</evidence>
<dbReference type="InterPro" id="IPR011766">
    <property type="entry name" value="TPP_enzyme_TPP-bd"/>
</dbReference>
<evidence type="ECO:0000256" key="3">
    <source>
        <dbReference type="NCBIfam" id="TIGR02720"/>
    </source>
</evidence>
<gene>
    <name evidence="9" type="primary">spxB</name>
    <name evidence="9" type="ORF">HMPREF0514_11618</name>
</gene>
<dbReference type="Gene3D" id="3.40.50.1220">
    <property type="entry name" value="TPP-binding domain"/>
    <property type="match status" value="1"/>
</dbReference>
<evidence type="ECO:0000256" key="2">
    <source>
        <dbReference type="ARBA" id="ARBA00023052"/>
    </source>
</evidence>
<dbReference type="PANTHER" id="PTHR42981:SF2">
    <property type="entry name" value="PYRUVATE DEHYDROGENASE [UBIQUINONE]"/>
    <property type="match status" value="1"/>
</dbReference>
<dbReference type="Gene3D" id="3.40.50.970">
    <property type="match status" value="2"/>
</dbReference>
<dbReference type="Proteomes" id="UP000003672">
    <property type="component" value="Unassembled WGS sequence"/>
</dbReference>
<dbReference type="InterPro" id="IPR012001">
    <property type="entry name" value="Thiamin_PyroP_enz_TPP-bd_dom"/>
</dbReference>
<proteinExistence type="inferred from homology"/>
<dbReference type="InterPro" id="IPR047211">
    <property type="entry name" value="POXB-like"/>
</dbReference>
<dbReference type="InterPro" id="IPR047210">
    <property type="entry name" value="TPP_PYR_POXB-like"/>
</dbReference>
<feature type="region of interest" description="Disordered" evidence="5">
    <location>
        <begin position="574"/>
        <end position="603"/>
    </location>
</feature>
<accession>A0AA87A321</accession>
<evidence type="ECO:0000256" key="5">
    <source>
        <dbReference type="SAM" id="MobiDB-lite"/>
    </source>
</evidence>
<evidence type="ECO:0000256" key="1">
    <source>
        <dbReference type="ARBA" id="ARBA00007812"/>
    </source>
</evidence>